<dbReference type="RefSeq" id="WP_137263459.1">
    <property type="nucleotide sequence ID" value="NZ_SZQL01000019.1"/>
</dbReference>
<name>A0A4U3KTK9_9BACT</name>
<keyword evidence="3" id="KW-1185">Reference proteome</keyword>
<sequence>MSYTIVFLSRAQYELLEAWEWYEDKQTGLGDRFKDKVMKCIHNIAQHPERYPIRKRAFRDVRIEVFPYLIIYRIDANRNIIVISSIFHTSRNPKKKYKE</sequence>
<dbReference type="OrthoDB" id="595476at2"/>
<dbReference type="InterPro" id="IPR035093">
    <property type="entry name" value="RelE/ParE_toxin_dom_sf"/>
</dbReference>
<dbReference type="Proteomes" id="UP000305848">
    <property type="component" value="Unassembled WGS sequence"/>
</dbReference>
<dbReference type="EMBL" id="SZQL01000019">
    <property type="protein sequence ID" value="TKK65690.1"/>
    <property type="molecule type" value="Genomic_DNA"/>
</dbReference>
<proteinExistence type="predicted"/>
<evidence type="ECO:0000313" key="3">
    <source>
        <dbReference type="Proteomes" id="UP000305848"/>
    </source>
</evidence>
<accession>A0A4U3KTK9</accession>
<reference evidence="2 3" key="1">
    <citation type="submission" date="2019-05" db="EMBL/GenBank/DDBJ databases">
        <title>Panacibacter sp. strain 17mud1-8 Genome sequencing and assembly.</title>
        <authorList>
            <person name="Chhetri G."/>
        </authorList>
    </citation>
    <scope>NUCLEOTIDE SEQUENCE [LARGE SCALE GENOMIC DNA]</scope>
    <source>
        <strain evidence="2 3">17mud1-8</strain>
    </source>
</reference>
<dbReference type="Gene3D" id="3.30.2310.20">
    <property type="entry name" value="RelE-like"/>
    <property type="match status" value="1"/>
</dbReference>
<evidence type="ECO:0000313" key="2">
    <source>
        <dbReference type="EMBL" id="TKK65690.1"/>
    </source>
</evidence>
<dbReference type="SUPFAM" id="SSF143011">
    <property type="entry name" value="RelE-like"/>
    <property type="match status" value="1"/>
</dbReference>
<gene>
    <name evidence="2" type="ORF">FC093_19335</name>
</gene>
<evidence type="ECO:0000256" key="1">
    <source>
        <dbReference type="ARBA" id="ARBA00022649"/>
    </source>
</evidence>
<protein>
    <submittedName>
        <fullName evidence="2">Type II toxin-antitoxin system RelE/ParE family toxin</fullName>
    </submittedName>
</protein>
<keyword evidence="1" id="KW-1277">Toxin-antitoxin system</keyword>
<dbReference type="Pfam" id="PF05016">
    <property type="entry name" value="ParE_toxin"/>
    <property type="match status" value="1"/>
</dbReference>
<comment type="caution">
    <text evidence="2">The sequence shown here is derived from an EMBL/GenBank/DDBJ whole genome shotgun (WGS) entry which is preliminary data.</text>
</comment>
<dbReference type="AlphaFoldDB" id="A0A4U3KTK9"/>
<dbReference type="InterPro" id="IPR007712">
    <property type="entry name" value="RelE/ParE_toxin"/>
</dbReference>
<organism evidence="2 3">
    <name type="scientific">Ilyomonas limi</name>
    <dbReference type="NCBI Taxonomy" id="2575867"/>
    <lineage>
        <taxon>Bacteria</taxon>
        <taxon>Pseudomonadati</taxon>
        <taxon>Bacteroidota</taxon>
        <taxon>Chitinophagia</taxon>
        <taxon>Chitinophagales</taxon>
        <taxon>Chitinophagaceae</taxon>
        <taxon>Ilyomonas</taxon>
    </lineage>
</organism>